<organism evidence="3 4">
    <name type="scientific">Candidatus Vogelbacteria bacterium RIFOXYB1_FULL_42_16</name>
    <dbReference type="NCBI Taxonomy" id="1802436"/>
    <lineage>
        <taxon>Bacteria</taxon>
        <taxon>Candidatus Vogeliibacteriota</taxon>
    </lineage>
</organism>
<dbReference type="EMBL" id="MHTH01000005">
    <property type="protein sequence ID" value="OHA59105.1"/>
    <property type="molecule type" value="Genomic_DNA"/>
</dbReference>
<evidence type="ECO:0000259" key="2">
    <source>
        <dbReference type="Pfam" id="PF13439"/>
    </source>
</evidence>
<accession>A0A1G2QES2</accession>
<evidence type="ECO:0000313" key="3">
    <source>
        <dbReference type="EMBL" id="OHA59105.1"/>
    </source>
</evidence>
<comment type="caution">
    <text evidence="3">The sequence shown here is derived from an EMBL/GenBank/DDBJ whole genome shotgun (WGS) entry which is preliminary data.</text>
</comment>
<proteinExistence type="predicted"/>
<dbReference type="PANTHER" id="PTHR12526">
    <property type="entry name" value="GLYCOSYLTRANSFERASE"/>
    <property type="match status" value="1"/>
</dbReference>
<feature type="domain" description="Glycosyl transferase family 1" evidence="1">
    <location>
        <begin position="204"/>
        <end position="360"/>
    </location>
</feature>
<dbReference type="Pfam" id="PF00534">
    <property type="entry name" value="Glycos_transf_1"/>
    <property type="match status" value="1"/>
</dbReference>
<dbReference type="SUPFAM" id="SSF53756">
    <property type="entry name" value="UDP-Glycosyltransferase/glycogen phosphorylase"/>
    <property type="match status" value="1"/>
</dbReference>
<dbReference type="Proteomes" id="UP000176222">
    <property type="component" value="Unassembled WGS sequence"/>
</dbReference>
<evidence type="ECO:0008006" key="5">
    <source>
        <dbReference type="Google" id="ProtNLM"/>
    </source>
</evidence>
<dbReference type="Gene3D" id="3.40.50.2000">
    <property type="entry name" value="Glycogen Phosphorylase B"/>
    <property type="match status" value="2"/>
</dbReference>
<gene>
    <name evidence="3" type="ORF">A2370_02865</name>
</gene>
<dbReference type="InterPro" id="IPR028098">
    <property type="entry name" value="Glyco_trans_4-like_N"/>
</dbReference>
<dbReference type="Pfam" id="PF13439">
    <property type="entry name" value="Glyco_transf_4"/>
    <property type="match status" value="1"/>
</dbReference>
<dbReference type="InterPro" id="IPR001296">
    <property type="entry name" value="Glyco_trans_1"/>
</dbReference>
<dbReference type="STRING" id="1802436.A2370_02865"/>
<name>A0A1G2QES2_9BACT</name>
<evidence type="ECO:0000259" key="1">
    <source>
        <dbReference type="Pfam" id="PF00534"/>
    </source>
</evidence>
<dbReference type="PANTHER" id="PTHR12526:SF630">
    <property type="entry name" value="GLYCOSYLTRANSFERASE"/>
    <property type="match status" value="1"/>
</dbReference>
<feature type="domain" description="Glycosyltransferase subfamily 4-like N-terminal" evidence="2">
    <location>
        <begin position="17"/>
        <end position="180"/>
    </location>
</feature>
<protein>
    <recommendedName>
        <fullName evidence="5">Glycosyltransferase subfamily 4-like N-terminal domain-containing protein</fullName>
    </recommendedName>
</protein>
<dbReference type="AlphaFoldDB" id="A0A1G2QES2"/>
<evidence type="ECO:0000313" key="4">
    <source>
        <dbReference type="Proteomes" id="UP000176222"/>
    </source>
</evidence>
<reference evidence="3 4" key="1">
    <citation type="journal article" date="2016" name="Nat. Commun.">
        <title>Thousands of microbial genomes shed light on interconnected biogeochemical processes in an aquifer system.</title>
        <authorList>
            <person name="Anantharaman K."/>
            <person name="Brown C.T."/>
            <person name="Hug L.A."/>
            <person name="Sharon I."/>
            <person name="Castelle C.J."/>
            <person name="Probst A.J."/>
            <person name="Thomas B.C."/>
            <person name="Singh A."/>
            <person name="Wilkins M.J."/>
            <person name="Karaoz U."/>
            <person name="Brodie E.L."/>
            <person name="Williams K.H."/>
            <person name="Hubbard S.S."/>
            <person name="Banfield J.F."/>
        </authorList>
    </citation>
    <scope>NUCLEOTIDE SEQUENCE [LARGE SCALE GENOMIC DNA]</scope>
</reference>
<sequence length="381" mass="43446">MIGQRTKIFYLITKGNFGGAQHYVFDLATNLPPADFDVTVILGQGETLAKKLAEKNIRVVSLPELGRDMNLFNDWSVFWSLFFLLRRERPDIIHLNSAKIGGLGALAGRLAGIKKIIFTGHGWAFNEARPWWQRKVISFFHWLTIIFSHQTILVAKSLHNQIITWPFVAGKLRQIYNGLDYINFLSERDARLLLLPDKIEKFWLGTIAELHYNKGLDILIEAFSRLVKDMLGSQLGWSLYLIIIGEGEDRKYLEKIIKEKRLDGRIILLGQVEDANRYLKAFDIFVLPSRTEALPYAILEAGLAGLPIVASEVGGIPEIIPDAEYGLLVPPANVAELEKSLKYMVIKEHYRALVGTNIQKHIRDNFTVKKMVEETMKLYLK</sequence>